<name>A0A3P6TUX3_CYLGO</name>
<evidence type="ECO:0000313" key="1">
    <source>
        <dbReference type="EMBL" id="VDK85225.1"/>
    </source>
</evidence>
<dbReference type="Proteomes" id="UP000271889">
    <property type="component" value="Unassembled WGS sequence"/>
</dbReference>
<evidence type="ECO:0000313" key="2">
    <source>
        <dbReference type="Proteomes" id="UP000271889"/>
    </source>
</evidence>
<protein>
    <submittedName>
        <fullName evidence="1">Uncharacterized protein</fullName>
    </submittedName>
</protein>
<reference evidence="1 2" key="1">
    <citation type="submission" date="2018-11" db="EMBL/GenBank/DDBJ databases">
        <authorList>
            <consortium name="Pathogen Informatics"/>
        </authorList>
    </citation>
    <scope>NUCLEOTIDE SEQUENCE [LARGE SCALE GENOMIC DNA]</scope>
</reference>
<keyword evidence="2" id="KW-1185">Reference proteome</keyword>
<proteinExistence type="predicted"/>
<accession>A0A3P6TUX3</accession>
<sequence>MAPSQAVDLSAAAVSQGANNSSLEAFSPTILSAVGTSFVFSFLNSHISAKDTSYTENLSVTITNPGTVDATVTVL</sequence>
<dbReference type="OrthoDB" id="5822788at2759"/>
<organism evidence="1 2">
    <name type="scientific">Cylicostephanus goldi</name>
    <name type="common">Nematode worm</name>
    <dbReference type="NCBI Taxonomy" id="71465"/>
    <lineage>
        <taxon>Eukaryota</taxon>
        <taxon>Metazoa</taxon>
        <taxon>Ecdysozoa</taxon>
        <taxon>Nematoda</taxon>
        <taxon>Chromadorea</taxon>
        <taxon>Rhabditida</taxon>
        <taxon>Rhabditina</taxon>
        <taxon>Rhabditomorpha</taxon>
        <taxon>Strongyloidea</taxon>
        <taxon>Strongylidae</taxon>
        <taxon>Cylicostephanus</taxon>
    </lineage>
</organism>
<dbReference type="AlphaFoldDB" id="A0A3P6TUX3"/>
<dbReference type="EMBL" id="UYRV01030857">
    <property type="protein sequence ID" value="VDK85225.1"/>
    <property type="molecule type" value="Genomic_DNA"/>
</dbReference>
<gene>
    <name evidence="1" type="ORF">CGOC_LOCUS8419</name>
</gene>